<accession>A0A8H5BH86</accession>
<dbReference type="Gene3D" id="3.40.50.150">
    <property type="entry name" value="Vaccinia Virus protein VP39"/>
    <property type="match status" value="1"/>
</dbReference>
<name>A0A8H5BH86_9AGAR</name>
<comment type="caution">
    <text evidence="1">The sequence shown here is derived from an EMBL/GenBank/DDBJ whole genome shotgun (WGS) entry which is preliminary data.</text>
</comment>
<dbReference type="EMBL" id="JAACJK010000166">
    <property type="protein sequence ID" value="KAF5323360.1"/>
    <property type="molecule type" value="Genomic_DNA"/>
</dbReference>
<dbReference type="SUPFAM" id="SSF53335">
    <property type="entry name" value="S-adenosyl-L-methionine-dependent methyltransferases"/>
    <property type="match status" value="1"/>
</dbReference>
<dbReference type="OrthoDB" id="2013972at2759"/>
<dbReference type="PANTHER" id="PTHR43591">
    <property type="entry name" value="METHYLTRANSFERASE"/>
    <property type="match status" value="1"/>
</dbReference>
<gene>
    <name evidence="1" type="ORF">D9611_005643</name>
</gene>
<dbReference type="Pfam" id="PF13649">
    <property type="entry name" value="Methyltransf_25"/>
    <property type="match status" value="1"/>
</dbReference>
<reference evidence="1 2" key="1">
    <citation type="journal article" date="2020" name="ISME J.">
        <title>Uncovering the hidden diversity of litter-decomposition mechanisms in mushroom-forming fungi.</title>
        <authorList>
            <person name="Floudas D."/>
            <person name="Bentzer J."/>
            <person name="Ahren D."/>
            <person name="Johansson T."/>
            <person name="Persson P."/>
            <person name="Tunlid A."/>
        </authorList>
    </citation>
    <scope>NUCLEOTIDE SEQUENCE [LARGE SCALE GENOMIC DNA]</scope>
    <source>
        <strain evidence="1 2">CBS 175.51</strain>
    </source>
</reference>
<evidence type="ECO:0000313" key="2">
    <source>
        <dbReference type="Proteomes" id="UP000541558"/>
    </source>
</evidence>
<sequence>MIHPSAFLDSDRDGLNRVAPSTSAPSLHSFATNSSSDGKRTARQRETQFILKHGQRHHSYDSEKAPYPLSYDRQVVEMEALDNLLTKHLRGSSSYVNFAEPPTRVLDLGCGTGSWIIEAAREWPECEFVGFDLVNVQFATKLLERSVANRIQWKHGNFLTTKLPFDDDEFDHVHVRSIARGVPENKWGNLFEEIARVLVPGGSVEVIEDDIMFPVLPRWFTSALRATHRPSTAPGSHPNGGAHFQRSHTPSSMTTIPAIPPHDHALLESLNNSVFEQRFINTKPTAVLPAYFHTSFRHVTVSPVITFPMPLLAPLLPLPPQIVTSYVIEPKSDTLEKRVSTISPGTFSSRPMSHSFSSSSTASTTSTAQSRNPSVFSKRPRTASASLSSPWSTSTSSIPSVLESVPASESPAKPIFRPFMLDSCPNDDDSCPFPASLFSLDQLREMSERSLAMHLYRSYKTVLACQEAMWEELKDRMRNRREELVPFGWEDDEELGELKGRKRFEKLIERFQSDMHIRMSLWTSLTGMGWQLPTREPLSKAELIEEERIREGMMRASKYVSLEDVQTSCRSVRVMVGYKSTA</sequence>
<protein>
    <submittedName>
        <fullName evidence="1">Uncharacterized protein</fullName>
    </submittedName>
</protein>
<proteinExistence type="predicted"/>
<organism evidence="1 2">
    <name type="scientific">Ephemerocybe angulata</name>
    <dbReference type="NCBI Taxonomy" id="980116"/>
    <lineage>
        <taxon>Eukaryota</taxon>
        <taxon>Fungi</taxon>
        <taxon>Dikarya</taxon>
        <taxon>Basidiomycota</taxon>
        <taxon>Agaricomycotina</taxon>
        <taxon>Agaricomycetes</taxon>
        <taxon>Agaricomycetidae</taxon>
        <taxon>Agaricales</taxon>
        <taxon>Agaricineae</taxon>
        <taxon>Psathyrellaceae</taxon>
        <taxon>Ephemerocybe</taxon>
    </lineage>
</organism>
<dbReference type="InterPro" id="IPR029063">
    <property type="entry name" value="SAM-dependent_MTases_sf"/>
</dbReference>
<keyword evidence="2" id="KW-1185">Reference proteome</keyword>
<evidence type="ECO:0000313" key="1">
    <source>
        <dbReference type="EMBL" id="KAF5323360.1"/>
    </source>
</evidence>
<dbReference type="InterPro" id="IPR041698">
    <property type="entry name" value="Methyltransf_25"/>
</dbReference>
<dbReference type="Proteomes" id="UP000541558">
    <property type="component" value="Unassembled WGS sequence"/>
</dbReference>
<dbReference type="CDD" id="cd02440">
    <property type="entry name" value="AdoMet_MTases"/>
    <property type="match status" value="1"/>
</dbReference>